<keyword evidence="14" id="KW-1185">Reference proteome</keyword>
<dbReference type="Proteomes" id="UP000186922">
    <property type="component" value="Unassembled WGS sequence"/>
</dbReference>
<dbReference type="STRING" id="947166.A0A1D1W8C9"/>
<dbReference type="Pfam" id="PF00067">
    <property type="entry name" value="p450"/>
    <property type="match status" value="1"/>
</dbReference>
<evidence type="ECO:0000256" key="11">
    <source>
        <dbReference type="ARBA" id="ARBA00023033"/>
    </source>
</evidence>
<evidence type="ECO:0000256" key="3">
    <source>
        <dbReference type="ARBA" id="ARBA00004406"/>
    </source>
</evidence>
<evidence type="ECO:0000313" key="13">
    <source>
        <dbReference type="EMBL" id="GAV09621.1"/>
    </source>
</evidence>
<dbReference type="GO" id="GO:0005789">
    <property type="term" value="C:endoplasmic reticulum membrane"/>
    <property type="evidence" value="ECO:0007669"/>
    <property type="project" value="UniProtKB-SubCell"/>
</dbReference>
<evidence type="ECO:0000256" key="6">
    <source>
        <dbReference type="ARBA" id="ARBA00022723"/>
    </source>
</evidence>
<evidence type="ECO:0000256" key="10">
    <source>
        <dbReference type="ARBA" id="ARBA00023004"/>
    </source>
</evidence>
<dbReference type="SUPFAM" id="SSF48264">
    <property type="entry name" value="Cytochrome P450"/>
    <property type="match status" value="1"/>
</dbReference>
<keyword evidence="10" id="KW-0408">Iron</keyword>
<sequence length="391" mass="43828">MISLAALCIGVATLLFVTLLYYRRKCENDLLPPGPPGIVFADGELWAEHRRFAITTLRNFGMGKSSLQELVLGEARELVNAFKAFEGKPVAPSAVILPSVCNVLCGISYGRRFSHQDARFIQLTKLTEENLYLAAKCQPLDFFPYLRHIPFTNYKTMIQKWTNNQDQIGDFLQALIVEHKRNFRPSEDEPTDYVDAFLKQQFVEKNKPDSTFTGAYIGIASALSSLNFFACLAERQLLRSINPFVGAGTQATSTTLCWAIFFLLDNPDVMTRVQKEIDGVLGERLFPLLEDKERLPYCQATITEVLRLGNMVPIPGRSTVDVAEINGFILPKGTKIAPLVIAVHEDPTLFPEPMAFKPERFLDQHGQFVNKVDWLLAFGSGTLLMALNWAG</sequence>
<proteinExistence type="inferred from homology"/>
<dbReference type="EMBL" id="BDGG01000024">
    <property type="protein sequence ID" value="GAV09621.1"/>
    <property type="molecule type" value="Genomic_DNA"/>
</dbReference>
<evidence type="ECO:0000256" key="12">
    <source>
        <dbReference type="ARBA" id="ARBA00023136"/>
    </source>
</evidence>
<dbReference type="GO" id="GO:0006082">
    <property type="term" value="P:organic acid metabolic process"/>
    <property type="evidence" value="ECO:0007669"/>
    <property type="project" value="TreeGrafter"/>
</dbReference>
<gene>
    <name evidence="13" type="primary">RvY_19125-1</name>
    <name evidence="13" type="synonym">RvY_19125.1</name>
    <name evidence="13" type="ORF">RvY_19125</name>
</gene>
<comment type="caution">
    <text evidence="13">The sequence shown here is derived from an EMBL/GenBank/DDBJ whole genome shotgun (WGS) entry which is preliminary data.</text>
</comment>
<keyword evidence="11" id="KW-0503">Monooxygenase</keyword>
<dbReference type="PRINTS" id="PR00463">
    <property type="entry name" value="EP450I"/>
</dbReference>
<accession>A0A1D1W8C9</accession>
<reference evidence="13 14" key="1">
    <citation type="journal article" date="2016" name="Nat. Commun.">
        <title>Extremotolerant tardigrade genome and improved radiotolerance of human cultured cells by tardigrade-unique protein.</title>
        <authorList>
            <person name="Hashimoto T."/>
            <person name="Horikawa D.D."/>
            <person name="Saito Y."/>
            <person name="Kuwahara H."/>
            <person name="Kozuka-Hata H."/>
            <person name="Shin-I T."/>
            <person name="Minakuchi Y."/>
            <person name="Ohishi K."/>
            <person name="Motoyama A."/>
            <person name="Aizu T."/>
            <person name="Enomoto A."/>
            <person name="Kondo K."/>
            <person name="Tanaka S."/>
            <person name="Hara Y."/>
            <person name="Koshikawa S."/>
            <person name="Sagara H."/>
            <person name="Miura T."/>
            <person name="Yokobori S."/>
            <person name="Miyagawa K."/>
            <person name="Suzuki Y."/>
            <person name="Kubo T."/>
            <person name="Oyama M."/>
            <person name="Kohara Y."/>
            <person name="Fujiyama A."/>
            <person name="Arakawa K."/>
            <person name="Katayama T."/>
            <person name="Toyoda A."/>
            <person name="Kunieda T."/>
        </authorList>
    </citation>
    <scope>NUCLEOTIDE SEQUENCE [LARGE SCALE GENOMIC DNA]</scope>
    <source>
        <strain evidence="13 14">YOKOZUNA-1</strain>
    </source>
</reference>
<keyword evidence="12" id="KW-0472">Membrane</keyword>
<dbReference type="AlphaFoldDB" id="A0A1D1W8C9"/>
<dbReference type="Gene3D" id="1.10.630.10">
    <property type="entry name" value="Cytochrome P450"/>
    <property type="match status" value="1"/>
</dbReference>
<dbReference type="PANTHER" id="PTHR24300:SF403">
    <property type="entry name" value="CYTOCHROME P450 306A1"/>
    <property type="match status" value="1"/>
</dbReference>
<comment type="subcellular location">
    <subcellularLocation>
        <location evidence="3">Endoplasmic reticulum membrane</location>
        <topology evidence="3">Peripheral membrane protein</topology>
    </subcellularLocation>
    <subcellularLocation>
        <location evidence="2">Microsome membrane</location>
        <topology evidence="2">Peripheral membrane protein</topology>
    </subcellularLocation>
</comment>
<keyword evidence="9" id="KW-0560">Oxidoreductase</keyword>
<dbReference type="GO" id="GO:0008395">
    <property type="term" value="F:steroid hydroxylase activity"/>
    <property type="evidence" value="ECO:0007669"/>
    <property type="project" value="TreeGrafter"/>
</dbReference>
<dbReference type="PRINTS" id="PR00385">
    <property type="entry name" value="P450"/>
</dbReference>
<evidence type="ECO:0000256" key="8">
    <source>
        <dbReference type="ARBA" id="ARBA00022848"/>
    </source>
</evidence>
<comment type="cofactor">
    <cofactor evidence="1">
        <name>heme</name>
        <dbReference type="ChEBI" id="CHEBI:30413"/>
    </cofactor>
</comment>
<dbReference type="FunFam" id="1.10.630.10:FF:000238">
    <property type="entry name" value="Cytochrome P450 2A6"/>
    <property type="match status" value="1"/>
</dbReference>
<protein>
    <recommendedName>
        <fullName evidence="15">Cytochrome P450</fullName>
    </recommendedName>
</protein>
<keyword evidence="6" id="KW-0479">Metal-binding</keyword>
<evidence type="ECO:0000256" key="4">
    <source>
        <dbReference type="ARBA" id="ARBA00010617"/>
    </source>
</evidence>
<evidence type="ECO:0008006" key="15">
    <source>
        <dbReference type="Google" id="ProtNLM"/>
    </source>
</evidence>
<keyword evidence="5" id="KW-0349">Heme</keyword>
<dbReference type="PANTHER" id="PTHR24300">
    <property type="entry name" value="CYTOCHROME P450 508A4-RELATED"/>
    <property type="match status" value="1"/>
</dbReference>
<dbReference type="InterPro" id="IPR050182">
    <property type="entry name" value="Cytochrome_P450_fam2"/>
</dbReference>
<keyword evidence="7" id="KW-0256">Endoplasmic reticulum</keyword>
<evidence type="ECO:0000256" key="1">
    <source>
        <dbReference type="ARBA" id="ARBA00001971"/>
    </source>
</evidence>
<dbReference type="OrthoDB" id="2789670at2759"/>
<evidence type="ECO:0000256" key="7">
    <source>
        <dbReference type="ARBA" id="ARBA00022824"/>
    </source>
</evidence>
<dbReference type="InterPro" id="IPR001128">
    <property type="entry name" value="Cyt_P450"/>
</dbReference>
<evidence type="ECO:0000256" key="9">
    <source>
        <dbReference type="ARBA" id="ARBA00023002"/>
    </source>
</evidence>
<dbReference type="InterPro" id="IPR002401">
    <property type="entry name" value="Cyt_P450_E_grp-I"/>
</dbReference>
<keyword evidence="8" id="KW-0492">Microsome</keyword>
<dbReference type="GO" id="GO:0016712">
    <property type="term" value="F:oxidoreductase activity, acting on paired donors, with incorporation or reduction of molecular oxygen, reduced flavin or flavoprotein as one donor, and incorporation of one atom of oxygen"/>
    <property type="evidence" value="ECO:0007669"/>
    <property type="project" value="TreeGrafter"/>
</dbReference>
<dbReference type="GO" id="GO:0006805">
    <property type="term" value="P:xenobiotic metabolic process"/>
    <property type="evidence" value="ECO:0007669"/>
    <property type="project" value="TreeGrafter"/>
</dbReference>
<evidence type="ECO:0000313" key="14">
    <source>
        <dbReference type="Proteomes" id="UP000186922"/>
    </source>
</evidence>
<comment type="similarity">
    <text evidence="4">Belongs to the cytochrome P450 family.</text>
</comment>
<evidence type="ECO:0000256" key="2">
    <source>
        <dbReference type="ARBA" id="ARBA00004174"/>
    </source>
</evidence>
<dbReference type="GO" id="GO:0005506">
    <property type="term" value="F:iron ion binding"/>
    <property type="evidence" value="ECO:0007669"/>
    <property type="project" value="InterPro"/>
</dbReference>
<organism evidence="13 14">
    <name type="scientific">Ramazzottius varieornatus</name>
    <name type="common">Water bear</name>
    <name type="synonym">Tardigrade</name>
    <dbReference type="NCBI Taxonomy" id="947166"/>
    <lineage>
        <taxon>Eukaryota</taxon>
        <taxon>Metazoa</taxon>
        <taxon>Ecdysozoa</taxon>
        <taxon>Tardigrada</taxon>
        <taxon>Eutardigrada</taxon>
        <taxon>Parachela</taxon>
        <taxon>Hypsibioidea</taxon>
        <taxon>Ramazzottiidae</taxon>
        <taxon>Ramazzottius</taxon>
    </lineage>
</organism>
<dbReference type="GO" id="GO:0020037">
    <property type="term" value="F:heme binding"/>
    <property type="evidence" value="ECO:0007669"/>
    <property type="project" value="InterPro"/>
</dbReference>
<name>A0A1D1W8C9_RAMVA</name>
<evidence type="ECO:0000256" key="5">
    <source>
        <dbReference type="ARBA" id="ARBA00022617"/>
    </source>
</evidence>
<dbReference type="InterPro" id="IPR036396">
    <property type="entry name" value="Cyt_P450_sf"/>
</dbReference>